<accession>A0A838XAQ8</accession>
<reference evidence="1 2" key="1">
    <citation type="submission" date="2020-07" db="EMBL/GenBank/DDBJ databases">
        <title>Draft genome and description of Aeromicrobium phoceense strain Marseille-Q0843 isolated from healthy skin swab.</title>
        <authorList>
            <person name="Boxberger M."/>
            <person name="La Scola B."/>
        </authorList>
    </citation>
    <scope>NUCLEOTIDE SEQUENCE [LARGE SCALE GENOMIC DNA]</scope>
    <source>
        <strain evidence="1 2">Marseille-Q0843</strain>
    </source>
</reference>
<evidence type="ECO:0000313" key="2">
    <source>
        <dbReference type="Proteomes" id="UP000550354"/>
    </source>
</evidence>
<evidence type="ECO:0000313" key="1">
    <source>
        <dbReference type="EMBL" id="MBA4607002.1"/>
    </source>
</evidence>
<dbReference type="AlphaFoldDB" id="A0A838XAQ8"/>
<organism evidence="1 2">
    <name type="scientific">Aeromicrobium phoceense</name>
    <dbReference type="NCBI Taxonomy" id="2754045"/>
    <lineage>
        <taxon>Bacteria</taxon>
        <taxon>Bacillati</taxon>
        <taxon>Actinomycetota</taxon>
        <taxon>Actinomycetes</taxon>
        <taxon>Propionibacteriales</taxon>
        <taxon>Nocardioidaceae</taxon>
        <taxon>Aeromicrobium</taxon>
    </lineage>
</organism>
<dbReference type="Proteomes" id="UP000550354">
    <property type="component" value="Unassembled WGS sequence"/>
</dbReference>
<dbReference type="PROSITE" id="PS51257">
    <property type="entry name" value="PROKAR_LIPOPROTEIN"/>
    <property type="match status" value="1"/>
</dbReference>
<dbReference type="RefSeq" id="WP_181752753.1">
    <property type="nucleotide sequence ID" value="NZ_JACEOG010000001.1"/>
</dbReference>
<gene>
    <name evidence="1" type="ORF">H1W00_00745</name>
</gene>
<name>A0A838XAQ8_9ACTN</name>
<dbReference type="EMBL" id="JACEOG010000001">
    <property type="protein sequence ID" value="MBA4607002.1"/>
    <property type="molecule type" value="Genomic_DNA"/>
</dbReference>
<comment type="caution">
    <text evidence="1">The sequence shown here is derived from an EMBL/GenBank/DDBJ whole genome shotgun (WGS) entry which is preliminary data.</text>
</comment>
<evidence type="ECO:0008006" key="3">
    <source>
        <dbReference type="Google" id="ProtNLM"/>
    </source>
</evidence>
<keyword evidence="2" id="KW-1185">Reference proteome</keyword>
<sequence length="155" mass="16767">MQVHGRRRLARLGPVLLLMVGLGACDDEKADDETELSPPVSLEETIDRETPLEELIGEISLEPGTVLAEASGRGGSMEAEFATDGHHAFRAVCDGGGTLRVTSLASGERPAQIPCNRVVTGLRYVLDTDVEAWSLEASPAQEWSIVWVDWDPREG</sequence>
<proteinExistence type="predicted"/>
<protein>
    <recommendedName>
        <fullName evidence="3">Lipoprotein</fullName>
    </recommendedName>
</protein>